<accession>A0A5M6D9S5</accession>
<feature type="compositionally biased region" description="Basic and acidic residues" evidence="1">
    <location>
        <begin position="41"/>
        <end position="71"/>
    </location>
</feature>
<proteinExistence type="predicted"/>
<feature type="compositionally biased region" description="Polar residues" evidence="1">
    <location>
        <begin position="29"/>
        <end position="39"/>
    </location>
</feature>
<keyword evidence="3" id="KW-1185">Reference proteome</keyword>
<feature type="region of interest" description="Disordered" evidence="1">
    <location>
        <begin position="29"/>
        <end position="76"/>
    </location>
</feature>
<dbReference type="RefSeq" id="WP_150076693.1">
    <property type="nucleotide sequence ID" value="NZ_VWOX01000006.1"/>
</dbReference>
<organism evidence="2 3">
    <name type="scientific">Roseiconus nitratireducens</name>
    <dbReference type="NCBI Taxonomy" id="2605748"/>
    <lineage>
        <taxon>Bacteria</taxon>
        <taxon>Pseudomonadati</taxon>
        <taxon>Planctomycetota</taxon>
        <taxon>Planctomycetia</taxon>
        <taxon>Pirellulales</taxon>
        <taxon>Pirellulaceae</taxon>
        <taxon>Roseiconus</taxon>
    </lineage>
</organism>
<name>A0A5M6D9S5_9BACT</name>
<reference evidence="2 3" key="1">
    <citation type="submission" date="2019-08" db="EMBL/GenBank/DDBJ databases">
        <authorList>
            <person name="Dhanesh K."/>
            <person name="Kumar G."/>
            <person name="Sasikala C."/>
            <person name="Venkata Ramana C."/>
        </authorList>
    </citation>
    <scope>NUCLEOTIDE SEQUENCE [LARGE SCALE GENOMIC DNA]</scope>
    <source>
        <strain evidence="2 3">JC645</strain>
    </source>
</reference>
<evidence type="ECO:0000256" key="1">
    <source>
        <dbReference type="SAM" id="MobiDB-lite"/>
    </source>
</evidence>
<comment type="caution">
    <text evidence="2">The sequence shown here is derived from an EMBL/GenBank/DDBJ whole genome shotgun (WGS) entry which is preliminary data.</text>
</comment>
<dbReference type="EMBL" id="VWOX01000006">
    <property type="protein sequence ID" value="KAA5543032.1"/>
    <property type="molecule type" value="Genomic_DNA"/>
</dbReference>
<gene>
    <name evidence="2" type="ORF">FYK55_12100</name>
</gene>
<sequence>MMFSQNWKMVAPLMLATACFLGGCSQSTDSTAEVSGSQTHADGDHEGHDDHAGHEDHAEHEAGGHPEHGPHGGDLIELGNEAYHGELVHGEDGVSIYLLDGAAKEAVTIPAESLSLSLKHDGQVQTFELAANSDAAAGGNAQFTSTEATLDEWLDAGAEGAITVEIEGKSYTGKLSHDHDHDEHGH</sequence>
<evidence type="ECO:0000313" key="2">
    <source>
        <dbReference type="EMBL" id="KAA5543032.1"/>
    </source>
</evidence>
<dbReference type="Proteomes" id="UP000324479">
    <property type="component" value="Unassembled WGS sequence"/>
</dbReference>
<dbReference type="AlphaFoldDB" id="A0A5M6D9S5"/>
<protein>
    <submittedName>
        <fullName evidence="2">Uncharacterized protein</fullName>
    </submittedName>
</protein>
<evidence type="ECO:0000313" key="3">
    <source>
        <dbReference type="Proteomes" id="UP000324479"/>
    </source>
</evidence>